<dbReference type="InterPro" id="IPR015517">
    <property type="entry name" value="dCMP_deaminase-rel"/>
</dbReference>
<dbReference type="GO" id="GO:0005737">
    <property type="term" value="C:cytoplasm"/>
    <property type="evidence" value="ECO:0007669"/>
    <property type="project" value="TreeGrafter"/>
</dbReference>
<dbReference type="Pfam" id="PF00383">
    <property type="entry name" value="dCMP_cyt_deam_1"/>
    <property type="match status" value="1"/>
</dbReference>
<sequence>MTKMSKDKYFMSIAEACSKRSLDPDSKFGCVAVSKDGSILSTGYNGPPRNVDDSLIPLTRPEKYIYMEHAERNCIYNAARIG</sequence>
<dbReference type="PANTHER" id="PTHR11086">
    <property type="entry name" value="DEOXYCYTIDYLATE DEAMINASE-RELATED"/>
    <property type="match status" value="1"/>
</dbReference>
<organism evidence="3">
    <name type="scientific">marine sediment metagenome</name>
    <dbReference type="NCBI Taxonomy" id="412755"/>
    <lineage>
        <taxon>unclassified sequences</taxon>
        <taxon>metagenomes</taxon>
        <taxon>ecological metagenomes</taxon>
    </lineage>
</organism>
<dbReference type="PANTHER" id="PTHR11086:SF18">
    <property type="entry name" value="DEOXYCYTIDYLATE DEAMINASE"/>
    <property type="match status" value="1"/>
</dbReference>
<accession>X0UVJ0</accession>
<protein>
    <recommendedName>
        <fullName evidence="2">CMP/dCMP-type deaminase domain-containing protein</fullName>
    </recommendedName>
</protein>
<evidence type="ECO:0000259" key="2">
    <source>
        <dbReference type="PROSITE" id="PS51747"/>
    </source>
</evidence>
<feature type="domain" description="CMP/dCMP-type deaminase" evidence="2">
    <location>
        <begin position="5"/>
        <end position="82"/>
    </location>
</feature>
<dbReference type="Gene3D" id="3.40.140.10">
    <property type="entry name" value="Cytidine Deaminase, domain 2"/>
    <property type="match status" value="1"/>
</dbReference>
<evidence type="ECO:0000256" key="1">
    <source>
        <dbReference type="ARBA" id="ARBA00022801"/>
    </source>
</evidence>
<dbReference type="InterPro" id="IPR002125">
    <property type="entry name" value="CMP_dCMP_dom"/>
</dbReference>
<evidence type="ECO:0000313" key="3">
    <source>
        <dbReference type="EMBL" id="GAG03227.1"/>
    </source>
</evidence>
<dbReference type="AlphaFoldDB" id="X0UVJ0"/>
<dbReference type="GO" id="GO:0004132">
    <property type="term" value="F:dCMP deaminase activity"/>
    <property type="evidence" value="ECO:0007669"/>
    <property type="project" value="TreeGrafter"/>
</dbReference>
<keyword evidence="1" id="KW-0378">Hydrolase</keyword>
<gene>
    <name evidence="3" type="ORF">S01H1_43911</name>
</gene>
<feature type="non-terminal residue" evidence="3">
    <location>
        <position position="82"/>
    </location>
</feature>
<name>X0UVJ0_9ZZZZ</name>
<dbReference type="InterPro" id="IPR016193">
    <property type="entry name" value="Cytidine_deaminase-like"/>
</dbReference>
<dbReference type="PROSITE" id="PS51747">
    <property type="entry name" value="CYT_DCMP_DEAMINASES_2"/>
    <property type="match status" value="1"/>
</dbReference>
<comment type="caution">
    <text evidence="3">The sequence shown here is derived from an EMBL/GenBank/DDBJ whole genome shotgun (WGS) entry which is preliminary data.</text>
</comment>
<dbReference type="SUPFAM" id="SSF53927">
    <property type="entry name" value="Cytidine deaminase-like"/>
    <property type="match status" value="1"/>
</dbReference>
<proteinExistence type="predicted"/>
<dbReference type="EMBL" id="BARS01027989">
    <property type="protein sequence ID" value="GAG03227.1"/>
    <property type="molecule type" value="Genomic_DNA"/>
</dbReference>
<reference evidence="3" key="1">
    <citation type="journal article" date="2014" name="Front. Microbiol.">
        <title>High frequency of phylogenetically diverse reductive dehalogenase-homologous genes in deep subseafloor sedimentary metagenomes.</title>
        <authorList>
            <person name="Kawai M."/>
            <person name="Futagami T."/>
            <person name="Toyoda A."/>
            <person name="Takaki Y."/>
            <person name="Nishi S."/>
            <person name="Hori S."/>
            <person name="Arai W."/>
            <person name="Tsubouchi T."/>
            <person name="Morono Y."/>
            <person name="Uchiyama I."/>
            <person name="Ito T."/>
            <person name="Fujiyama A."/>
            <person name="Inagaki F."/>
            <person name="Takami H."/>
        </authorList>
    </citation>
    <scope>NUCLEOTIDE SEQUENCE</scope>
    <source>
        <strain evidence="3">Expedition CK06-06</strain>
    </source>
</reference>